<reference evidence="2" key="1">
    <citation type="journal article" date="2014" name="BMC Genomics">
        <title>A comprehensive analysis of Helicobacter pylori plasticity zones reveals that they are integrating conjugative elements with intermediate integration specificity.</title>
        <authorList>
            <person name="Fischer W."/>
            <person name="Breithaupt U."/>
            <person name="Kern B."/>
            <person name="Smith S.I."/>
            <person name="Spicher C."/>
            <person name="Haas R."/>
        </authorList>
    </citation>
    <scope>NUCLEOTIDE SEQUENCE</scope>
    <source>
        <strain evidence="2">175</strain>
    </source>
</reference>
<feature type="coiled-coil region" evidence="1">
    <location>
        <begin position="53"/>
        <end position="139"/>
    </location>
</feature>
<keyword evidence="1" id="KW-0175">Coiled coil</keyword>
<proteinExistence type="predicted"/>
<dbReference type="EMBL" id="KF861858">
    <property type="protein sequence ID" value="AIA98812.1"/>
    <property type="molecule type" value="Genomic_DNA"/>
</dbReference>
<accession>A0A060CU20</accession>
<protein>
    <submittedName>
        <fullName evidence="2">Phage protein</fullName>
    </submittedName>
</protein>
<evidence type="ECO:0000256" key="1">
    <source>
        <dbReference type="SAM" id="Coils"/>
    </source>
</evidence>
<sequence>MDLRNLENALNNGDFKEQVYSSLEEVYQISKVLNQLDLLKNFSDHDLEIIAKIQAMKNALAGYETSEQELKDKINALNASLEAKKQELEARLNTELQSALTSETQKLNEAGSEIKNNLITELTKAKNDLALELEKLLKASAQNLLNTPRMQGVNLKFLGIYVYGRQSFFKNESDEFIEMFEFNSIHLSANKSYIVQFSMPYELATNGTYSESMGEMVLCLKANNQAYPIINSFYQNKSANLNPSNKMVGTYLVNSPFKTPSEEADYKIAVFARRHKDLWVNVNYTSNTEGFETSFLNSARFANLTTQSIPKDHNNDLVFYKHSQALVYEILE</sequence>
<gene>
    <name evidence="2" type="ORF">175_ICEHptfs4b_22</name>
</gene>
<name>A0A060CU20_HELPX</name>
<organism evidence="2">
    <name type="scientific">Helicobacter pylori</name>
    <name type="common">Campylobacter pylori</name>
    <dbReference type="NCBI Taxonomy" id="210"/>
    <lineage>
        <taxon>Bacteria</taxon>
        <taxon>Pseudomonadati</taxon>
        <taxon>Campylobacterota</taxon>
        <taxon>Epsilonproteobacteria</taxon>
        <taxon>Campylobacterales</taxon>
        <taxon>Helicobacteraceae</taxon>
        <taxon>Helicobacter</taxon>
    </lineage>
</organism>
<dbReference type="AlphaFoldDB" id="A0A060CU20"/>
<evidence type="ECO:0000313" key="2">
    <source>
        <dbReference type="EMBL" id="AIA98812.1"/>
    </source>
</evidence>